<evidence type="ECO:0000313" key="10">
    <source>
        <dbReference type="Proteomes" id="UP000009168"/>
    </source>
</evidence>
<dbReference type="KEGG" id="tet:TTHERM_00705140"/>
<dbReference type="EMBL" id="GG662794">
    <property type="protein sequence ID" value="EAR90698.3"/>
    <property type="molecule type" value="Genomic_DNA"/>
</dbReference>
<sequence length="1340" mass="154366">MFRQDPYSKIQGQFDQNCSFCNTRVVDPLVLNCNHEVCFSCACQKEKICQNQQSAFIECIVCKSCTFINQLHFSSSRNKQISHGFNIPYEQQEKQKNNNDSNFQVRGECNFIRMARQQSSLTNLHSKSSNEQSYAMDKCMNYLELGQKDKSYNLDQNSQLSQTAIKQSYNQNILQKCQAIKKNNNQSASPKVIGRCSSESKLVKPTQNMNNSNNYNNNNKNCNVINSAQKIPNFNQLKSNQNPSSSYLNIFSSRQNQQHQQMPFQQENYENRSLKNNCITPEKITEKLLDMSLVDSSNRCKSQRNYTISPNKFNAESPIYQQNNTYQKPQLSSDKLEQQIPILQDQMLKQKNNDSLNQNCLTQSQIKKNNIELSECIEHKEPYSLFCETDKRLCCVNCVYKGQGSHKNHNVMPLKQSFNLLKQELGNFKSKQKDKLHQIDEAIRIQTLNKQEMLKTFLSFKEVANKEFQKLIQAIQQRQQVVLEEINSSFSQKLLETDDNLKQLQEIRVEFKNFKEIDSQLKNGNFQQQVKVYSAKQQLSKSLKVFEGIQIIENTKEEINLFDFQTKHQLLQDINQLGRIKNTKKITHNQAQQKSTYSSNCNILKSSSSFIGSNQKAKMEEDNIIDLSQMQHLEQTTQRNLDLKLSLNAAGVRASLETPSGQNSVNSRQRNQSNTQKSNSLSQTNFSNQVQQQQPKINVNQIIQSIPHTNNILPAKDQIQKQNNITPPQMDYNMNIFVADQLNQQNTVQTERQSCSSQVSKKSFMFNDKPPLNVIKKQQSNFKMQTTNDVNLNGTPNIQFNQCLNNQIKDNQVKQTKENHPSSSLFLSNDGSYLNIQSQNNVNRNMPLEAQTNKSEASIQNQVLYQTQSGHYSTKKTQYSSLSQNNQNNGKFASLTAQIKQITQNVPDFFENDDRDVIEIQESDKENALQEPEEQMRYLNSVNSNLEQKTTQSKQQENFNLTKNSTIVKQSYLIKSTTDDFNSPIVATFQQEAKQRPSIQKNVPQNIQQNKVFEDKTYQILNQTQQNSSFNNNITNSCLLNMTQMSNKQQLENMKNFQNSCNKSNTSQIQNKKINGSKQFFNDESMENSCEGNKELIQQLNAEILNENFTLESDQKKVTLCAQLIESKNLKVNDSDQVGNINSQQFNNYTCNNFQQNNQSILFNQSKILDSQSRNQLLGILPFKLRSSNLIYSMKEDKLSSDDFHEKCDGRGPYIILIKANSFIFGYYSPISFVQCDKYITCSNSFIFSLSNIYNTSPLIFPIKQDKKFIALYQSIKNPCLGSTLQNKQDLWINFDDPRNSVSCLGYAYQLDGQYEGSKILAGQYTDWNVQGIEVYQITQ</sequence>
<dbReference type="Pfam" id="PF00643">
    <property type="entry name" value="zf-B_box"/>
    <property type="match status" value="1"/>
</dbReference>
<evidence type="ECO:0000259" key="6">
    <source>
        <dbReference type="PROSITE" id="PS50089"/>
    </source>
</evidence>
<feature type="domain" description="B box-type" evidence="7">
    <location>
        <begin position="371"/>
        <end position="414"/>
    </location>
</feature>
<feature type="domain" description="RING-type" evidence="6">
    <location>
        <begin position="18"/>
        <end position="63"/>
    </location>
</feature>
<dbReference type="RefSeq" id="XP_001010943.3">
    <property type="nucleotide sequence ID" value="XM_001010943.3"/>
</dbReference>
<feature type="region of interest" description="Disordered" evidence="5">
    <location>
        <begin position="655"/>
        <end position="693"/>
    </location>
</feature>
<dbReference type="InterPro" id="IPR001841">
    <property type="entry name" value="Znf_RING"/>
</dbReference>
<dbReference type="SUPFAM" id="SSF57845">
    <property type="entry name" value="B-box zinc-binding domain"/>
    <property type="match status" value="1"/>
</dbReference>
<keyword evidence="3" id="KW-0862">Zinc</keyword>
<evidence type="ECO:0000259" key="8">
    <source>
        <dbReference type="PROSITE" id="PS51886"/>
    </source>
</evidence>
<dbReference type="PROSITE" id="PS00518">
    <property type="entry name" value="ZF_RING_1"/>
    <property type="match status" value="1"/>
</dbReference>
<dbReference type="STRING" id="312017.I7MHZ2"/>
<reference evidence="10" key="1">
    <citation type="journal article" date="2006" name="PLoS Biol.">
        <title>Macronuclear genome sequence of the ciliate Tetrahymena thermophila, a model eukaryote.</title>
        <authorList>
            <person name="Eisen J.A."/>
            <person name="Coyne R.S."/>
            <person name="Wu M."/>
            <person name="Wu D."/>
            <person name="Thiagarajan M."/>
            <person name="Wortman J.R."/>
            <person name="Badger J.H."/>
            <person name="Ren Q."/>
            <person name="Amedeo P."/>
            <person name="Jones K.M."/>
            <person name="Tallon L.J."/>
            <person name="Delcher A.L."/>
            <person name="Salzberg S.L."/>
            <person name="Silva J.C."/>
            <person name="Haas B.J."/>
            <person name="Majoros W.H."/>
            <person name="Farzad M."/>
            <person name="Carlton J.M."/>
            <person name="Smith R.K. Jr."/>
            <person name="Garg J."/>
            <person name="Pearlman R.E."/>
            <person name="Karrer K.M."/>
            <person name="Sun L."/>
            <person name="Manning G."/>
            <person name="Elde N.C."/>
            <person name="Turkewitz A.P."/>
            <person name="Asai D.J."/>
            <person name="Wilkes D.E."/>
            <person name="Wang Y."/>
            <person name="Cai H."/>
            <person name="Collins K."/>
            <person name="Stewart B.A."/>
            <person name="Lee S.R."/>
            <person name="Wilamowska K."/>
            <person name="Weinberg Z."/>
            <person name="Ruzzo W.L."/>
            <person name="Wloga D."/>
            <person name="Gaertig J."/>
            <person name="Frankel J."/>
            <person name="Tsao C.-C."/>
            <person name="Gorovsky M.A."/>
            <person name="Keeling P.J."/>
            <person name="Waller R.F."/>
            <person name="Patron N.J."/>
            <person name="Cherry J.M."/>
            <person name="Stover N.A."/>
            <person name="Krieger C.J."/>
            <person name="del Toro C."/>
            <person name="Ryder H.F."/>
            <person name="Williamson S.C."/>
            <person name="Barbeau R.A."/>
            <person name="Hamilton E.P."/>
            <person name="Orias E."/>
        </authorList>
    </citation>
    <scope>NUCLEOTIDE SEQUENCE [LARGE SCALE GENOMIC DNA]</scope>
    <source>
        <strain evidence="10">SB210</strain>
    </source>
</reference>
<evidence type="ECO:0000256" key="2">
    <source>
        <dbReference type="ARBA" id="ARBA00022771"/>
    </source>
</evidence>
<evidence type="ECO:0000313" key="9">
    <source>
        <dbReference type="EMBL" id="EAR90698.3"/>
    </source>
</evidence>
<evidence type="ECO:0000256" key="1">
    <source>
        <dbReference type="ARBA" id="ARBA00022723"/>
    </source>
</evidence>
<dbReference type="Proteomes" id="UP000009168">
    <property type="component" value="Unassembled WGS sequence"/>
</dbReference>
<dbReference type="SMART" id="SM00584">
    <property type="entry name" value="TLDc"/>
    <property type="match status" value="1"/>
</dbReference>
<organism evidence="9 10">
    <name type="scientific">Tetrahymena thermophila (strain SB210)</name>
    <dbReference type="NCBI Taxonomy" id="312017"/>
    <lineage>
        <taxon>Eukaryota</taxon>
        <taxon>Sar</taxon>
        <taxon>Alveolata</taxon>
        <taxon>Ciliophora</taxon>
        <taxon>Intramacronucleata</taxon>
        <taxon>Oligohymenophorea</taxon>
        <taxon>Hymenostomatida</taxon>
        <taxon>Tetrahymenina</taxon>
        <taxon>Tetrahymenidae</taxon>
        <taxon>Tetrahymena</taxon>
    </lineage>
</organism>
<dbReference type="PROSITE" id="PS51886">
    <property type="entry name" value="TLDC"/>
    <property type="match status" value="1"/>
</dbReference>
<keyword evidence="1" id="KW-0479">Metal-binding</keyword>
<dbReference type="PROSITE" id="PS50089">
    <property type="entry name" value="ZF_RING_2"/>
    <property type="match status" value="1"/>
</dbReference>
<protein>
    <submittedName>
        <fullName evidence="9">B-box zinc finger protein</fullName>
    </submittedName>
</protein>
<accession>I7MHZ2</accession>
<feature type="domain" description="TLDc" evidence="8">
    <location>
        <begin position="1167"/>
        <end position="1339"/>
    </location>
</feature>
<dbReference type="GO" id="GO:0008270">
    <property type="term" value="F:zinc ion binding"/>
    <property type="evidence" value="ECO:0007669"/>
    <property type="project" value="UniProtKB-KW"/>
</dbReference>
<dbReference type="InterPro" id="IPR017907">
    <property type="entry name" value="Znf_RING_CS"/>
</dbReference>
<keyword evidence="2 4" id="KW-0863">Zinc-finger</keyword>
<name>I7MHZ2_TETTS</name>
<evidence type="ECO:0000256" key="4">
    <source>
        <dbReference type="PROSITE-ProRule" id="PRU00024"/>
    </source>
</evidence>
<dbReference type="eggNOG" id="KOG2177">
    <property type="taxonomic scope" value="Eukaryota"/>
</dbReference>
<dbReference type="InParanoid" id="I7MHZ2"/>
<dbReference type="Pfam" id="PF07534">
    <property type="entry name" value="TLD"/>
    <property type="match status" value="1"/>
</dbReference>
<keyword evidence="10" id="KW-1185">Reference proteome</keyword>
<feature type="compositionally biased region" description="Low complexity" evidence="5">
    <location>
        <begin position="662"/>
        <end position="680"/>
    </location>
</feature>
<dbReference type="InterPro" id="IPR000315">
    <property type="entry name" value="Znf_B-box"/>
</dbReference>
<evidence type="ECO:0000259" key="7">
    <source>
        <dbReference type="PROSITE" id="PS50119"/>
    </source>
</evidence>
<dbReference type="GeneID" id="7840171"/>
<dbReference type="OrthoDB" id="299389at2759"/>
<dbReference type="PROSITE" id="PS50119">
    <property type="entry name" value="ZF_BBOX"/>
    <property type="match status" value="1"/>
</dbReference>
<evidence type="ECO:0000256" key="3">
    <source>
        <dbReference type="ARBA" id="ARBA00022833"/>
    </source>
</evidence>
<dbReference type="InterPro" id="IPR006571">
    <property type="entry name" value="TLDc_dom"/>
</dbReference>
<gene>
    <name evidence="9" type="ORF">TTHERM_00705140</name>
</gene>
<dbReference type="Gene3D" id="3.30.160.60">
    <property type="entry name" value="Classic Zinc Finger"/>
    <property type="match status" value="1"/>
</dbReference>
<evidence type="ECO:0000256" key="5">
    <source>
        <dbReference type="SAM" id="MobiDB-lite"/>
    </source>
</evidence>
<proteinExistence type="predicted"/>